<dbReference type="InterPro" id="IPR050712">
    <property type="entry name" value="NAD(P)H-dep_reductase"/>
</dbReference>
<dbReference type="PANTHER" id="PTHR30543">
    <property type="entry name" value="CHROMATE REDUCTASE"/>
    <property type="match status" value="1"/>
</dbReference>
<dbReference type="EMBL" id="OY726395">
    <property type="protein sequence ID" value="CAJ1584217.1"/>
    <property type="molecule type" value="Genomic_DNA"/>
</dbReference>
<keyword evidence="3" id="KW-1185">Reference proteome</keyword>
<feature type="domain" description="NADPH-dependent FMN reductase-like" evidence="1">
    <location>
        <begin position="11"/>
        <end position="156"/>
    </location>
</feature>
<evidence type="ECO:0000313" key="3">
    <source>
        <dbReference type="Proteomes" id="UP001190466"/>
    </source>
</evidence>
<protein>
    <submittedName>
        <fullName evidence="2">NADPH-dependent FMN reductase</fullName>
        <ecNumber evidence="2">1.-.-.-</ecNumber>
    </submittedName>
</protein>
<evidence type="ECO:0000313" key="2">
    <source>
        <dbReference type="EMBL" id="CAJ1584217.1"/>
    </source>
</evidence>
<accession>A0ABN9P0H6</accession>
<dbReference type="GO" id="GO:0016491">
    <property type="term" value="F:oxidoreductase activity"/>
    <property type="evidence" value="ECO:0007669"/>
    <property type="project" value="UniProtKB-KW"/>
</dbReference>
<sequence length="193" mass="20114">MVETAETTADVKVLVLVGSLRAESVNRQIAELAVANAPKGVTLTIHEGLDEVPFYNEDIDAEPLPAAAAALREAALGAHAVLAVTPENNGTVPAVLKNAIDWLSRPYGNSPIKDKPVAVIGAALGRYGGSWAHDDGRKSFGIAGGAPVEEISLSVSTREFDGRHPGDSAEFVDRVRAAVQRLTAEVVEVAAAT</sequence>
<dbReference type="InterPro" id="IPR029039">
    <property type="entry name" value="Flavoprotein-like_sf"/>
</dbReference>
<dbReference type="SUPFAM" id="SSF52218">
    <property type="entry name" value="Flavoproteins"/>
    <property type="match status" value="1"/>
</dbReference>
<reference evidence="2 3" key="1">
    <citation type="submission" date="2023-08" db="EMBL/GenBank/DDBJ databases">
        <authorList>
            <person name="Folkvardsen B D."/>
            <person name="Norman A."/>
        </authorList>
    </citation>
    <scope>NUCLEOTIDE SEQUENCE [LARGE SCALE GENOMIC DNA]</scope>
    <source>
        <strain evidence="2 3">Mu0050</strain>
    </source>
</reference>
<dbReference type="InterPro" id="IPR005025">
    <property type="entry name" value="FMN_Rdtase-like_dom"/>
</dbReference>
<dbReference type="EC" id="1.-.-.-" evidence="2"/>
<dbReference type="Gene3D" id="3.40.50.360">
    <property type="match status" value="1"/>
</dbReference>
<dbReference type="RefSeq" id="WP_316510438.1">
    <property type="nucleotide sequence ID" value="NZ_OY726395.1"/>
</dbReference>
<proteinExistence type="predicted"/>
<keyword evidence="2" id="KW-0560">Oxidoreductase</keyword>
<gene>
    <name evidence="2" type="ORF">MU0050_003059</name>
</gene>
<dbReference type="Pfam" id="PF03358">
    <property type="entry name" value="FMN_red"/>
    <property type="match status" value="1"/>
</dbReference>
<name>A0ABN9P0H6_9MYCO</name>
<organism evidence="2 3">
    <name type="scientific">[Mycobacterium] wendilense</name>
    <dbReference type="NCBI Taxonomy" id="3064284"/>
    <lineage>
        <taxon>Bacteria</taxon>
        <taxon>Bacillati</taxon>
        <taxon>Actinomycetota</taxon>
        <taxon>Actinomycetes</taxon>
        <taxon>Mycobacteriales</taxon>
        <taxon>Mycobacteriaceae</taxon>
        <taxon>Mycolicibacter</taxon>
    </lineage>
</organism>
<evidence type="ECO:0000259" key="1">
    <source>
        <dbReference type="Pfam" id="PF03358"/>
    </source>
</evidence>
<dbReference type="Proteomes" id="UP001190466">
    <property type="component" value="Chromosome"/>
</dbReference>
<dbReference type="PANTHER" id="PTHR30543:SF21">
    <property type="entry name" value="NAD(P)H-DEPENDENT FMN REDUCTASE LOT6"/>
    <property type="match status" value="1"/>
</dbReference>